<evidence type="ECO:0000256" key="1">
    <source>
        <dbReference type="SAM" id="MobiDB-lite"/>
    </source>
</evidence>
<accession>A0A4Q1HL14</accession>
<dbReference type="EMBL" id="PYAL01000003">
    <property type="protein sequence ID" value="RXN90305.1"/>
    <property type="molecule type" value="Genomic_DNA"/>
</dbReference>
<dbReference type="OrthoDB" id="8659291at2"/>
<name>A0A4Q1HL14_9BURK</name>
<proteinExistence type="predicted"/>
<comment type="caution">
    <text evidence="2">The sequence shown here is derived from an EMBL/GenBank/DDBJ whole genome shotgun (WGS) entry which is preliminary data.</text>
</comment>
<feature type="compositionally biased region" description="Low complexity" evidence="1">
    <location>
        <begin position="49"/>
        <end position="62"/>
    </location>
</feature>
<organism evidence="2 3">
    <name type="scientific">Achromobacter aloeverae</name>
    <dbReference type="NCBI Taxonomy" id="1750518"/>
    <lineage>
        <taxon>Bacteria</taxon>
        <taxon>Pseudomonadati</taxon>
        <taxon>Pseudomonadota</taxon>
        <taxon>Betaproteobacteria</taxon>
        <taxon>Burkholderiales</taxon>
        <taxon>Alcaligenaceae</taxon>
        <taxon>Achromobacter</taxon>
    </lineage>
</organism>
<dbReference type="Proteomes" id="UP000290849">
    <property type="component" value="Unassembled WGS sequence"/>
</dbReference>
<reference evidence="2 3" key="1">
    <citation type="journal article" date="2017" name="Int. J. Syst. Evol. Microbiol.">
        <title>Achromobacter aloeverae sp. nov., isolated from the root of Aloe vera (L.) Burm.f.</title>
        <authorList>
            <person name="Kuncharoen N."/>
            <person name="Muramatsu Y."/>
            <person name="Shibata C."/>
            <person name="Kamakura Y."/>
            <person name="Nakagawa Y."/>
            <person name="Tanasupawat S."/>
        </authorList>
    </citation>
    <scope>NUCLEOTIDE SEQUENCE [LARGE SCALE GENOMIC DNA]</scope>
    <source>
        <strain evidence="2 3">AVA-1</strain>
    </source>
</reference>
<gene>
    <name evidence="2" type="ORF">C7R54_12365</name>
</gene>
<dbReference type="RefSeq" id="WP_129150740.1">
    <property type="nucleotide sequence ID" value="NZ_JBHSDO010000014.1"/>
</dbReference>
<protein>
    <submittedName>
        <fullName evidence="2">Uncharacterized protein</fullName>
    </submittedName>
</protein>
<dbReference type="AlphaFoldDB" id="A0A4Q1HL14"/>
<evidence type="ECO:0000313" key="2">
    <source>
        <dbReference type="EMBL" id="RXN90305.1"/>
    </source>
</evidence>
<sequence>MSDLGLIIPKTNLFSNHKHGITAADDAQGSDSFQQQLSQALGVSALSQSTSGADSTSGTDASVATSTSTGRIGTLSAGAADASSLGDSSLAASTPEEALRQYTSSSLPQQMFYTMLSSMGITKEQFEAMTPQQQAQITQQLQERLKQAAAAGQLPGAAGLGQAAAATPVQASAASAQTGDALSALQALL</sequence>
<feature type="region of interest" description="Disordered" evidence="1">
    <location>
        <begin position="48"/>
        <end position="68"/>
    </location>
</feature>
<evidence type="ECO:0000313" key="3">
    <source>
        <dbReference type="Proteomes" id="UP000290849"/>
    </source>
</evidence>
<keyword evidence="3" id="KW-1185">Reference proteome</keyword>